<dbReference type="InterPro" id="IPR000283">
    <property type="entry name" value="NADH_UbQ_OxRdtase_75kDa_su_CS"/>
</dbReference>
<dbReference type="Pfam" id="PF13510">
    <property type="entry name" value="Fer2_4"/>
    <property type="match status" value="1"/>
</dbReference>
<dbReference type="AlphaFoldDB" id="X1EKY9"/>
<name>X1EKY9_9ZZZZ</name>
<evidence type="ECO:0000313" key="2">
    <source>
        <dbReference type="EMBL" id="GAH20980.1"/>
    </source>
</evidence>
<sequence>MNTVNLTINGKLVQAEKGSTIMEVALANGVKIPHLCYEKGLSIAGTCRVCMVKIKGRPGMEAACTTEVVEGMKVITSDEEIDEARKLIVELILSEHKHDCLV</sequence>
<comment type="caution">
    <text evidence="2">The sequence shown here is derived from an EMBL/GenBank/DDBJ whole genome shotgun (WGS) entry which is preliminary data.</text>
</comment>
<protein>
    <recommendedName>
        <fullName evidence="1">2Fe-2S ferredoxin-type domain-containing protein</fullName>
    </recommendedName>
</protein>
<dbReference type="PROSITE" id="PS00641">
    <property type="entry name" value="COMPLEX1_75K_1"/>
    <property type="match status" value="1"/>
</dbReference>
<feature type="domain" description="2Fe-2S ferredoxin-type" evidence="1">
    <location>
        <begin position="2"/>
        <end position="80"/>
    </location>
</feature>
<dbReference type="InterPro" id="IPR036010">
    <property type="entry name" value="2Fe-2S_ferredoxin-like_sf"/>
</dbReference>
<dbReference type="SUPFAM" id="SSF54292">
    <property type="entry name" value="2Fe-2S ferredoxin-like"/>
    <property type="match status" value="1"/>
</dbReference>
<dbReference type="GO" id="GO:0016020">
    <property type="term" value="C:membrane"/>
    <property type="evidence" value="ECO:0007669"/>
    <property type="project" value="InterPro"/>
</dbReference>
<dbReference type="Gene3D" id="3.10.20.740">
    <property type="match status" value="1"/>
</dbReference>
<dbReference type="CDD" id="cd00207">
    <property type="entry name" value="fer2"/>
    <property type="match status" value="1"/>
</dbReference>
<evidence type="ECO:0000259" key="1">
    <source>
        <dbReference type="PROSITE" id="PS51085"/>
    </source>
</evidence>
<dbReference type="PROSITE" id="PS51085">
    <property type="entry name" value="2FE2S_FER_2"/>
    <property type="match status" value="1"/>
</dbReference>
<dbReference type="GO" id="GO:0008137">
    <property type="term" value="F:NADH dehydrogenase (ubiquinone) activity"/>
    <property type="evidence" value="ECO:0007669"/>
    <property type="project" value="InterPro"/>
</dbReference>
<dbReference type="GO" id="GO:0051536">
    <property type="term" value="F:iron-sulfur cluster binding"/>
    <property type="evidence" value="ECO:0007669"/>
    <property type="project" value="InterPro"/>
</dbReference>
<reference evidence="2" key="1">
    <citation type="journal article" date="2014" name="Front. Microbiol.">
        <title>High frequency of phylogenetically diverse reductive dehalogenase-homologous genes in deep subseafloor sedimentary metagenomes.</title>
        <authorList>
            <person name="Kawai M."/>
            <person name="Futagami T."/>
            <person name="Toyoda A."/>
            <person name="Takaki Y."/>
            <person name="Nishi S."/>
            <person name="Hori S."/>
            <person name="Arai W."/>
            <person name="Tsubouchi T."/>
            <person name="Morono Y."/>
            <person name="Uchiyama I."/>
            <person name="Ito T."/>
            <person name="Fujiyama A."/>
            <person name="Inagaki F."/>
            <person name="Takami H."/>
        </authorList>
    </citation>
    <scope>NUCLEOTIDE SEQUENCE</scope>
    <source>
        <strain evidence="2">Expedition CK06-06</strain>
    </source>
</reference>
<feature type="non-terminal residue" evidence="2">
    <location>
        <position position="102"/>
    </location>
</feature>
<accession>X1EKY9</accession>
<dbReference type="EMBL" id="BARU01000464">
    <property type="protein sequence ID" value="GAH20980.1"/>
    <property type="molecule type" value="Genomic_DNA"/>
</dbReference>
<dbReference type="InterPro" id="IPR001041">
    <property type="entry name" value="2Fe-2S_ferredoxin-type"/>
</dbReference>
<proteinExistence type="predicted"/>
<gene>
    <name evidence="2" type="ORF">S03H2_01558</name>
</gene>
<dbReference type="GO" id="GO:0042773">
    <property type="term" value="P:ATP synthesis coupled electron transport"/>
    <property type="evidence" value="ECO:0007669"/>
    <property type="project" value="InterPro"/>
</dbReference>
<organism evidence="2">
    <name type="scientific">marine sediment metagenome</name>
    <dbReference type="NCBI Taxonomy" id="412755"/>
    <lineage>
        <taxon>unclassified sequences</taxon>
        <taxon>metagenomes</taxon>
        <taxon>ecological metagenomes</taxon>
    </lineage>
</organism>